<keyword evidence="2 4" id="KW-0807">Transducer</keyword>
<evidence type="ECO:0000256" key="3">
    <source>
        <dbReference type="ARBA" id="ARBA00029447"/>
    </source>
</evidence>
<dbReference type="PANTHER" id="PTHR32089:SF70">
    <property type="entry name" value="ENERGY TAXIS MODULATING METHYL ACCEPTING SENSORY TRANSDUCER"/>
    <property type="match status" value="1"/>
</dbReference>
<accession>A0ABV7FE94</accession>
<dbReference type="RefSeq" id="WP_378116753.1">
    <property type="nucleotide sequence ID" value="NZ_JBHRTF010000002.1"/>
</dbReference>
<dbReference type="SUPFAM" id="SSF58104">
    <property type="entry name" value="Methyl-accepting chemotaxis protein (MCP) signaling domain"/>
    <property type="match status" value="1"/>
</dbReference>
<dbReference type="PROSITE" id="PS50885">
    <property type="entry name" value="HAMP"/>
    <property type="match status" value="1"/>
</dbReference>
<dbReference type="Gene3D" id="1.10.287.950">
    <property type="entry name" value="Methyl-accepting chemotaxis protein"/>
    <property type="match status" value="1"/>
</dbReference>
<sequence length="668" mass="72377">MKNISIVAQVIFGFAILLVLQLLVAAFSVKSQRQLSGNIDLSSGLVTPLLQSSALITQNLQGAAQAVSQHAAEQEIRNLKKLQTTFNEYRAGYAREFKDAQEYASDFPDVDDLLGALDETTSLTFARAEAHLRAHEQLLRTRESEFAALKQFEDKWQYFSAEMKDIRFNMADADMAVNWLLTSVEQDAHEASALLAKVPSIREPSQLAATANELGYFWQNIARKVQVISKRFPAVAEPLQKVTNILKKHITAEDGVLLQQQQLLRSEAESRRLLDELVQQLAVSMGKLEALNQHLKSLSDNSSSHTKAALSSGGTTIWTVFFVSLLVGVAVAAKVVSGVRKPIKQLVQRLDSLAQNDLRDNHEKSSSGEFGEISASLDKLTGNLTRIIRDLKQQTASLLQMADGTSRISSNSRRQIDHQKAQAETLASAVTEMEQTAREVATNARDTNNVVFSIYSSTKSGQQVVNRNKELIGTLNDELNVAATVIESLRKNSDGIGSIVSVINGIAAQTNLLALNAAIEAARAGEQGRGFAVVADEVRTLATQTQASTAEITEMIANLQASAVKATDIMLRNKTVAGSCVEQSDMASDALQGIAAGLDRIKDMTAAIAQAVSEQSHVATELATGVVSMSDIADSVQREAVELETSSSALQQMAQRQERVTGSFVLPA</sequence>
<proteinExistence type="inferred from homology"/>
<evidence type="ECO:0000256" key="4">
    <source>
        <dbReference type="PROSITE-ProRule" id="PRU00284"/>
    </source>
</evidence>
<evidence type="ECO:0000313" key="7">
    <source>
        <dbReference type="EMBL" id="MFC3114950.1"/>
    </source>
</evidence>
<gene>
    <name evidence="7" type="ORF">ACFODX_05210</name>
</gene>
<feature type="domain" description="Methyl-accepting transducer" evidence="5">
    <location>
        <begin position="394"/>
        <end position="630"/>
    </location>
</feature>
<dbReference type="PROSITE" id="PS50111">
    <property type="entry name" value="CHEMOTAXIS_TRANSDUC_2"/>
    <property type="match status" value="1"/>
</dbReference>
<reference evidence="8" key="1">
    <citation type="journal article" date="2019" name="Int. J. Syst. Evol. Microbiol.">
        <title>The Global Catalogue of Microorganisms (GCM) 10K type strain sequencing project: providing services to taxonomists for standard genome sequencing and annotation.</title>
        <authorList>
            <consortium name="The Broad Institute Genomics Platform"/>
            <consortium name="The Broad Institute Genome Sequencing Center for Infectious Disease"/>
            <person name="Wu L."/>
            <person name="Ma J."/>
        </authorList>
    </citation>
    <scope>NUCLEOTIDE SEQUENCE [LARGE SCALE GENOMIC DNA]</scope>
    <source>
        <strain evidence="8">KCTC 52237</strain>
    </source>
</reference>
<dbReference type="SMART" id="SM00283">
    <property type="entry name" value="MA"/>
    <property type="match status" value="1"/>
</dbReference>
<dbReference type="PANTHER" id="PTHR32089">
    <property type="entry name" value="METHYL-ACCEPTING CHEMOTAXIS PROTEIN MCPB"/>
    <property type="match status" value="1"/>
</dbReference>
<evidence type="ECO:0000313" key="8">
    <source>
        <dbReference type="Proteomes" id="UP001595555"/>
    </source>
</evidence>
<evidence type="ECO:0000256" key="2">
    <source>
        <dbReference type="ARBA" id="ARBA00023224"/>
    </source>
</evidence>
<evidence type="ECO:0000259" key="5">
    <source>
        <dbReference type="PROSITE" id="PS50111"/>
    </source>
</evidence>
<dbReference type="EMBL" id="JBHRTF010000002">
    <property type="protein sequence ID" value="MFC3114950.1"/>
    <property type="molecule type" value="Genomic_DNA"/>
</dbReference>
<comment type="caution">
    <text evidence="7">The sequence shown here is derived from an EMBL/GenBank/DDBJ whole genome shotgun (WGS) entry which is preliminary data.</text>
</comment>
<dbReference type="SMART" id="SM00304">
    <property type="entry name" value="HAMP"/>
    <property type="match status" value="1"/>
</dbReference>
<comment type="subcellular location">
    <subcellularLocation>
        <location evidence="1">Membrane</location>
    </subcellularLocation>
</comment>
<keyword evidence="8" id="KW-1185">Reference proteome</keyword>
<dbReference type="InterPro" id="IPR003660">
    <property type="entry name" value="HAMP_dom"/>
</dbReference>
<feature type="domain" description="HAMP" evidence="6">
    <location>
        <begin position="337"/>
        <end position="389"/>
    </location>
</feature>
<comment type="similarity">
    <text evidence="3">Belongs to the methyl-accepting chemotaxis (MCP) protein family.</text>
</comment>
<organism evidence="7 8">
    <name type="scientific">Cellvibrio fontiphilus</name>
    <dbReference type="NCBI Taxonomy" id="1815559"/>
    <lineage>
        <taxon>Bacteria</taxon>
        <taxon>Pseudomonadati</taxon>
        <taxon>Pseudomonadota</taxon>
        <taxon>Gammaproteobacteria</taxon>
        <taxon>Cellvibrionales</taxon>
        <taxon>Cellvibrionaceae</taxon>
        <taxon>Cellvibrio</taxon>
    </lineage>
</organism>
<name>A0ABV7FE94_9GAMM</name>
<dbReference type="Pfam" id="PF00015">
    <property type="entry name" value="MCPsignal"/>
    <property type="match status" value="1"/>
</dbReference>
<dbReference type="Proteomes" id="UP001595555">
    <property type="component" value="Unassembled WGS sequence"/>
</dbReference>
<evidence type="ECO:0000259" key="6">
    <source>
        <dbReference type="PROSITE" id="PS50885"/>
    </source>
</evidence>
<dbReference type="InterPro" id="IPR004089">
    <property type="entry name" value="MCPsignal_dom"/>
</dbReference>
<evidence type="ECO:0000256" key="1">
    <source>
        <dbReference type="ARBA" id="ARBA00004370"/>
    </source>
</evidence>
<protein>
    <submittedName>
        <fullName evidence="7">Methyl-accepting chemotaxis protein</fullName>
    </submittedName>
</protein>